<dbReference type="Proteomes" id="UP001166191">
    <property type="component" value="Unassembled WGS sequence"/>
</dbReference>
<name>A0ABS6AL52_9RHOB</name>
<gene>
    <name evidence="1" type="ORF">KNW02_14315</name>
</gene>
<sequence>MGRPRLNLRLALEAPERQEDGMGGHRVVWRQLGWLWAGMEAAAGRERLVQVGPQSLVTWRITLRAAPKGDPRRPEPDQRLRLGARLFHIEAVAECDPDGRWLTCFAREEDQA</sequence>
<evidence type="ECO:0000313" key="1">
    <source>
        <dbReference type="EMBL" id="MBU3031293.1"/>
    </source>
</evidence>
<keyword evidence="2" id="KW-1185">Reference proteome</keyword>
<evidence type="ECO:0000313" key="2">
    <source>
        <dbReference type="Proteomes" id="UP001166191"/>
    </source>
</evidence>
<comment type="caution">
    <text evidence="1">The sequence shown here is derived from an EMBL/GenBank/DDBJ whole genome shotgun (WGS) entry which is preliminary data.</text>
</comment>
<organism evidence="1 2">
    <name type="scientific">Paracoccus marinaquae</name>
    <dbReference type="NCBI Taxonomy" id="2841926"/>
    <lineage>
        <taxon>Bacteria</taxon>
        <taxon>Pseudomonadati</taxon>
        <taxon>Pseudomonadota</taxon>
        <taxon>Alphaproteobacteria</taxon>
        <taxon>Rhodobacterales</taxon>
        <taxon>Paracoccaceae</taxon>
        <taxon>Paracoccus</taxon>
    </lineage>
</organism>
<accession>A0ABS6AL52</accession>
<protein>
    <submittedName>
        <fullName evidence="1">Head-tail adaptor protein</fullName>
    </submittedName>
</protein>
<proteinExistence type="predicted"/>
<reference evidence="1" key="1">
    <citation type="submission" date="2021-06" db="EMBL/GenBank/DDBJ databases">
        <title>Paracoccus bacterium XHP0099 sp. nov., isolated from the surface waters of the Yellow Sea.</title>
        <authorList>
            <person name="Xue H."/>
            <person name="Zhang D."/>
        </authorList>
    </citation>
    <scope>NUCLEOTIDE SEQUENCE</scope>
    <source>
        <strain evidence="1">XHP0099</strain>
    </source>
</reference>
<dbReference type="EMBL" id="JAHKNG010000028">
    <property type="protein sequence ID" value="MBU3031293.1"/>
    <property type="molecule type" value="Genomic_DNA"/>
</dbReference>
<dbReference type="InterPro" id="IPR008767">
    <property type="entry name" value="Phage_SPP1_head-tail_adaptor"/>
</dbReference>
<dbReference type="Pfam" id="PF05521">
    <property type="entry name" value="Phage_HCP"/>
    <property type="match status" value="1"/>
</dbReference>
<dbReference type="RefSeq" id="WP_216033965.1">
    <property type="nucleotide sequence ID" value="NZ_JAHKNG010000028.1"/>
</dbReference>